<accession>A0A804KN04</accession>
<reference evidence="4" key="2">
    <citation type="submission" date="2021-05" db="UniProtKB">
        <authorList>
            <consortium name="EnsemblPlants"/>
        </authorList>
    </citation>
    <scope>IDENTIFICATION</scope>
    <source>
        <strain evidence="4">subsp. malaccensis</strain>
    </source>
</reference>
<feature type="compositionally biased region" description="Low complexity" evidence="1">
    <location>
        <begin position="167"/>
        <end position="179"/>
    </location>
</feature>
<dbReference type="EnsemblPlants" id="Ma09_t23790.1">
    <property type="protein sequence ID" value="Ma09_p23790.1"/>
    <property type="gene ID" value="Ma09_g23790"/>
</dbReference>
<dbReference type="Proteomes" id="UP000012960">
    <property type="component" value="Unplaced"/>
</dbReference>
<feature type="compositionally biased region" description="Low complexity" evidence="1">
    <location>
        <begin position="143"/>
        <end position="159"/>
    </location>
</feature>
<dbReference type="EMBL" id="HG996474">
    <property type="protein sequence ID" value="CAG1836273.1"/>
    <property type="molecule type" value="Genomic_DNA"/>
</dbReference>
<dbReference type="InterPro" id="IPR039612">
    <property type="entry name" value="VQ_5/9/14"/>
</dbReference>
<dbReference type="OMA" id="KNDFRDM"/>
<dbReference type="AlphaFoldDB" id="A0A804KN04"/>
<evidence type="ECO:0000259" key="2">
    <source>
        <dbReference type="Pfam" id="PF05678"/>
    </source>
</evidence>
<proteinExistence type="predicted"/>
<protein>
    <submittedName>
        <fullName evidence="3">(wild Malaysian banana) hypothetical protein</fullName>
    </submittedName>
</protein>
<feature type="domain" description="VQ" evidence="2">
    <location>
        <begin position="32"/>
        <end position="56"/>
    </location>
</feature>
<name>A0A804KN04_MUSAM</name>
<feature type="compositionally biased region" description="Pro residues" evidence="1">
    <location>
        <begin position="67"/>
        <end position="87"/>
    </location>
</feature>
<evidence type="ECO:0000313" key="4">
    <source>
        <dbReference type="EnsemblPlants" id="Ma09_p23790.1"/>
    </source>
</evidence>
<dbReference type="InParanoid" id="A0A804KN04"/>
<evidence type="ECO:0000313" key="3">
    <source>
        <dbReference type="EMBL" id="CAG1836273.1"/>
    </source>
</evidence>
<reference evidence="3" key="1">
    <citation type="submission" date="2021-03" db="EMBL/GenBank/DDBJ databases">
        <authorList>
            <consortium name="Genoscope - CEA"/>
            <person name="William W."/>
        </authorList>
    </citation>
    <scope>NUCLEOTIDE SEQUENCE</scope>
    <source>
        <strain evidence="3">Doubled-haploid Pahang</strain>
    </source>
</reference>
<dbReference type="Pfam" id="PF05678">
    <property type="entry name" value="VQ"/>
    <property type="match status" value="1"/>
</dbReference>
<keyword evidence="5" id="KW-1185">Reference proteome</keyword>
<evidence type="ECO:0000313" key="5">
    <source>
        <dbReference type="Proteomes" id="UP000012960"/>
    </source>
</evidence>
<feature type="region of interest" description="Disordered" evidence="1">
    <location>
        <begin position="106"/>
        <end position="179"/>
    </location>
</feature>
<gene>
    <name evidence="3" type="ORF">GSMUA_242420.1</name>
</gene>
<dbReference type="PANTHER" id="PTHR33783:SF1">
    <property type="entry name" value="PROTEIN HAIKU1"/>
    <property type="match status" value="1"/>
</dbReference>
<evidence type="ECO:0000256" key="1">
    <source>
        <dbReference type="SAM" id="MobiDB-lite"/>
    </source>
</evidence>
<dbReference type="PANTHER" id="PTHR33783">
    <property type="entry name" value="PROTEIN HAIKU1"/>
    <property type="match status" value="1"/>
</dbReference>
<feature type="region of interest" description="Disordered" evidence="1">
    <location>
        <begin position="19"/>
        <end position="87"/>
    </location>
</feature>
<dbReference type="InterPro" id="IPR008889">
    <property type="entry name" value="VQ"/>
</dbReference>
<sequence>MENSKNHNGLGVNKVIKKEAAAVNRGPPLQRQPRVYNIPSSDFRSVVQQLTGASSALPRPRRLNQSRPPPLQAPVPPRPAPLAPPPAESPFSAYLRFLETSLLHSDGPRRAAASSLHPPSPPPLDLQSPSEFLHLQSPGFLHPQLPLSPSNPFSPLAFQPLPPPSPDVLFPRSPIWKDL</sequence>
<dbReference type="Gramene" id="Ma09_t23790.1">
    <property type="protein sequence ID" value="Ma09_p23790.1"/>
    <property type="gene ID" value="Ma09_g23790"/>
</dbReference>
<feature type="compositionally biased region" description="Polar residues" evidence="1">
    <location>
        <begin position="38"/>
        <end position="54"/>
    </location>
</feature>
<dbReference type="OrthoDB" id="780621at2759"/>
<organism evidence="4 5">
    <name type="scientific">Musa acuminata subsp. malaccensis</name>
    <name type="common">Wild banana</name>
    <name type="synonym">Musa malaccensis</name>
    <dbReference type="NCBI Taxonomy" id="214687"/>
    <lineage>
        <taxon>Eukaryota</taxon>
        <taxon>Viridiplantae</taxon>
        <taxon>Streptophyta</taxon>
        <taxon>Embryophyta</taxon>
        <taxon>Tracheophyta</taxon>
        <taxon>Spermatophyta</taxon>
        <taxon>Magnoliopsida</taxon>
        <taxon>Liliopsida</taxon>
        <taxon>Zingiberales</taxon>
        <taxon>Musaceae</taxon>
        <taxon>Musa</taxon>
    </lineage>
</organism>